<sequence length="115" mass="12633">MASESFLPRHDPVCHPSLKLYIGTQPTTQTNTPEFCSLWWALSPGSPPATYNSFDIFFSGHPTIFPALFISSMDYLQRPISSLTQLLSEFASNSATSALPLLSSADFQPALRPSH</sequence>
<keyword evidence="2" id="KW-1185">Reference proteome</keyword>
<organism evidence="1 2">
    <name type="scientific">Crenichthys baileyi</name>
    <name type="common">White River springfish</name>
    <dbReference type="NCBI Taxonomy" id="28760"/>
    <lineage>
        <taxon>Eukaryota</taxon>
        <taxon>Metazoa</taxon>
        <taxon>Chordata</taxon>
        <taxon>Craniata</taxon>
        <taxon>Vertebrata</taxon>
        <taxon>Euteleostomi</taxon>
        <taxon>Actinopterygii</taxon>
        <taxon>Neopterygii</taxon>
        <taxon>Teleostei</taxon>
        <taxon>Neoteleostei</taxon>
        <taxon>Acanthomorphata</taxon>
        <taxon>Ovalentaria</taxon>
        <taxon>Atherinomorphae</taxon>
        <taxon>Cyprinodontiformes</taxon>
        <taxon>Goodeidae</taxon>
        <taxon>Crenichthys</taxon>
    </lineage>
</organism>
<dbReference type="Proteomes" id="UP001311232">
    <property type="component" value="Unassembled WGS sequence"/>
</dbReference>
<accession>A0AAV9QWW0</accession>
<dbReference type="AlphaFoldDB" id="A0AAV9QWW0"/>
<comment type="caution">
    <text evidence="1">The sequence shown here is derived from an EMBL/GenBank/DDBJ whole genome shotgun (WGS) entry which is preliminary data.</text>
</comment>
<protein>
    <submittedName>
        <fullName evidence="1">Uncharacterized protein</fullName>
    </submittedName>
</protein>
<reference evidence="1 2" key="1">
    <citation type="submission" date="2021-06" db="EMBL/GenBank/DDBJ databases">
        <authorList>
            <person name="Palmer J.M."/>
        </authorList>
    </citation>
    <scope>NUCLEOTIDE SEQUENCE [LARGE SCALE GENOMIC DNA]</scope>
    <source>
        <strain evidence="1 2">MEX-2019</strain>
        <tissue evidence="1">Muscle</tissue>
    </source>
</reference>
<dbReference type="EMBL" id="JAHHUM010002892">
    <property type="protein sequence ID" value="KAK5600280.1"/>
    <property type="molecule type" value="Genomic_DNA"/>
</dbReference>
<proteinExistence type="predicted"/>
<evidence type="ECO:0000313" key="2">
    <source>
        <dbReference type="Proteomes" id="UP001311232"/>
    </source>
</evidence>
<gene>
    <name evidence="1" type="ORF">CRENBAI_002639</name>
</gene>
<name>A0AAV9QWW0_9TELE</name>
<evidence type="ECO:0000313" key="1">
    <source>
        <dbReference type="EMBL" id="KAK5600280.1"/>
    </source>
</evidence>